<dbReference type="SUPFAM" id="SSF48350">
    <property type="entry name" value="GTPase activation domain, GAP"/>
    <property type="match status" value="1"/>
</dbReference>
<feature type="compositionally biased region" description="Low complexity" evidence="7">
    <location>
        <begin position="191"/>
        <end position="201"/>
    </location>
</feature>
<feature type="coiled-coil region" evidence="6">
    <location>
        <begin position="7"/>
        <end position="34"/>
    </location>
</feature>
<evidence type="ECO:0000256" key="7">
    <source>
        <dbReference type="SAM" id="MobiDB-lite"/>
    </source>
</evidence>
<dbReference type="FunFam" id="1.20.1270.60:FF:000059">
    <property type="entry name" value="Rho GTPase activating protein 4b"/>
    <property type="match status" value="1"/>
</dbReference>
<dbReference type="SMART" id="SM00055">
    <property type="entry name" value="FCH"/>
    <property type="match status" value="1"/>
</dbReference>
<dbReference type="InterPro" id="IPR027267">
    <property type="entry name" value="AH/BAR_dom_sf"/>
</dbReference>
<dbReference type="PROSITE" id="PS50002">
    <property type="entry name" value="SH3"/>
    <property type="match status" value="1"/>
</dbReference>
<feature type="domain" description="F-BAR" evidence="10">
    <location>
        <begin position="22"/>
        <end position="303"/>
    </location>
</feature>
<evidence type="ECO:0000256" key="1">
    <source>
        <dbReference type="ARBA" id="ARBA00022443"/>
    </source>
</evidence>
<dbReference type="InterPro" id="IPR031160">
    <property type="entry name" value="F_BAR_dom"/>
</dbReference>
<dbReference type="InterPro" id="IPR008936">
    <property type="entry name" value="Rho_GTPase_activation_prot"/>
</dbReference>
<dbReference type="Gene3D" id="1.20.1270.60">
    <property type="entry name" value="Arfaptin homology (AH) domain/BAR domain"/>
    <property type="match status" value="1"/>
</dbReference>
<dbReference type="SUPFAM" id="SSF103657">
    <property type="entry name" value="BAR/IMD domain-like"/>
    <property type="match status" value="1"/>
</dbReference>
<dbReference type="CDD" id="cd07656">
    <property type="entry name" value="F-BAR_srGAP"/>
    <property type="match status" value="1"/>
</dbReference>
<evidence type="ECO:0000256" key="4">
    <source>
        <dbReference type="PROSITE-ProRule" id="PRU00192"/>
    </source>
</evidence>
<dbReference type="InterPro" id="IPR036028">
    <property type="entry name" value="SH3-like_dom_sf"/>
</dbReference>
<organism evidence="11 12">
    <name type="scientific">Sinocyclocheilus grahami</name>
    <name type="common">Dianchi golden-line fish</name>
    <name type="synonym">Barbus grahami</name>
    <dbReference type="NCBI Taxonomy" id="75366"/>
    <lineage>
        <taxon>Eukaryota</taxon>
        <taxon>Metazoa</taxon>
        <taxon>Chordata</taxon>
        <taxon>Craniata</taxon>
        <taxon>Vertebrata</taxon>
        <taxon>Euteleostomi</taxon>
        <taxon>Actinopterygii</taxon>
        <taxon>Neopterygii</taxon>
        <taxon>Teleostei</taxon>
        <taxon>Ostariophysi</taxon>
        <taxon>Cypriniformes</taxon>
        <taxon>Cyprinidae</taxon>
        <taxon>Cyprininae</taxon>
        <taxon>Sinocyclocheilus</taxon>
    </lineage>
</organism>
<keyword evidence="12" id="KW-1185">Reference proteome</keyword>
<dbReference type="Pfam" id="PF00620">
    <property type="entry name" value="RhoGAP"/>
    <property type="match status" value="1"/>
</dbReference>
<dbReference type="PROSITE" id="PS50238">
    <property type="entry name" value="RHOGAP"/>
    <property type="match status" value="1"/>
</dbReference>
<dbReference type="InterPro" id="IPR001452">
    <property type="entry name" value="SH3_domain"/>
</dbReference>
<evidence type="ECO:0000259" key="9">
    <source>
        <dbReference type="PROSITE" id="PS50238"/>
    </source>
</evidence>
<dbReference type="Proteomes" id="UP000472262">
    <property type="component" value="Unassembled WGS sequence"/>
</dbReference>
<dbReference type="InterPro" id="IPR000198">
    <property type="entry name" value="RhoGAP_dom"/>
</dbReference>
<feature type="compositionally biased region" description="Polar residues" evidence="7">
    <location>
        <begin position="391"/>
        <end position="403"/>
    </location>
</feature>
<protein>
    <submittedName>
        <fullName evidence="11">Rho GTPase activating protein 4</fullName>
    </submittedName>
</protein>
<dbReference type="Gene3D" id="1.10.555.10">
    <property type="entry name" value="Rho GTPase activation protein"/>
    <property type="match status" value="1"/>
</dbReference>
<evidence type="ECO:0000256" key="5">
    <source>
        <dbReference type="PROSITE-ProRule" id="PRU01077"/>
    </source>
</evidence>
<feature type="region of interest" description="Disordered" evidence="7">
    <location>
        <begin position="386"/>
        <end position="415"/>
    </location>
</feature>
<evidence type="ECO:0000259" key="8">
    <source>
        <dbReference type="PROSITE" id="PS50002"/>
    </source>
</evidence>
<dbReference type="FunFam" id="2.30.30.40:FF:000136">
    <property type="entry name" value="Rho GTPase activating protein 4"/>
    <property type="match status" value="1"/>
</dbReference>
<reference evidence="11" key="2">
    <citation type="submission" date="2025-09" db="UniProtKB">
        <authorList>
            <consortium name="Ensembl"/>
        </authorList>
    </citation>
    <scope>IDENTIFICATION</scope>
</reference>
<dbReference type="PANTHER" id="PTHR14166">
    <property type="entry name" value="SLIT-ROBO RHO GTPASE ACTIVATING PROTEIN"/>
    <property type="match status" value="1"/>
</dbReference>
<dbReference type="FunFam" id="1.10.555.10:FF:000010">
    <property type="entry name" value="SLIT-ROBO Rho GTPase-activating protein 1 isoform 2"/>
    <property type="match status" value="1"/>
</dbReference>
<evidence type="ECO:0000313" key="11">
    <source>
        <dbReference type="Ensembl" id="ENSSGRP00000046275.1"/>
    </source>
</evidence>
<dbReference type="Pfam" id="PF00611">
    <property type="entry name" value="FCH"/>
    <property type="match status" value="1"/>
</dbReference>
<dbReference type="Ensembl" id="ENSSGRT00000049503.1">
    <property type="protein sequence ID" value="ENSSGRP00000046275.1"/>
    <property type="gene ID" value="ENSSGRG00000023759.1"/>
</dbReference>
<feature type="region of interest" description="Disordered" evidence="7">
    <location>
        <begin position="181"/>
        <end position="204"/>
    </location>
</feature>
<feature type="domain" description="Rho-GAP" evidence="9">
    <location>
        <begin position="460"/>
        <end position="647"/>
    </location>
</feature>
<proteinExistence type="predicted"/>
<dbReference type="SMART" id="SM00326">
    <property type="entry name" value="SH3"/>
    <property type="match status" value="1"/>
</dbReference>
<reference evidence="11" key="1">
    <citation type="submission" date="2025-08" db="UniProtKB">
        <authorList>
            <consortium name="Ensembl"/>
        </authorList>
    </citation>
    <scope>IDENTIFICATION</scope>
</reference>
<dbReference type="Gene3D" id="2.30.30.40">
    <property type="entry name" value="SH3 Domains"/>
    <property type="match status" value="1"/>
</dbReference>
<evidence type="ECO:0000256" key="6">
    <source>
        <dbReference type="SAM" id="Coils"/>
    </source>
</evidence>
<dbReference type="AlphaFoldDB" id="A0A672N7C7"/>
<dbReference type="GO" id="GO:0007165">
    <property type="term" value="P:signal transduction"/>
    <property type="evidence" value="ECO:0007669"/>
    <property type="project" value="InterPro"/>
</dbReference>
<dbReference type="InterPro" id="IPR001060">
    <property type="entry name" value="FCH_dom"/>
</dbReference>
<dbReference type="SUPFAM" id="SSF50044">
    <property type="entry name" value="SH3-domain"/>
    <property type="match status" value="1"/>
</dbReference>
<gene>
    <name evidence="11" type="primary">LOC107560914</name>
</gene>
<evidence type="ECO:0000256" key="2">
    <source>
        <dbReference type="ARBA" id="ARBA00022468"/>
    </source>
</evidence>
<dbReference type="CDD" id="cd04383">
    <property type="entry name" value="RhoGAP_srGAP"/>
    <property type="match status" value="1"/>
</dbReference>
<sequence length="818" mass="92589">MTSHGKLRKEKGSLAEYETQIKEVRGQLSEQLKILDAQLEVKTQQLQDLSEYLRRRGEIEAEYARSLEKLSERFTVKTKRKEQLDLSVAQCWSVLLTQTRQESRDHSSLSELCCNTLTQRLSHCIEDTHRLAKRSKEVGLQMQDELLKVTTEMQTALKTYHQYHIDCMAAEGKLKEATRLEEKQTGKSADLGLSQSGGQRRSSVKKMERLMEKRQGKVQETQLKCTKARNDYLLNLAAANASMNKYYLQDICTLIDCTDLGYHLSVSRVIRGYLSNRNRTVQNMKNGLQQLDTAVTGLNQGQDRDALLQAHNTAFCLPFRFQYQPHEGDQVCEVSADGQVRYELETRFQQLQSRLASVTLETEEVKSVKTLKTTLSNLLESVCDDDCNPTPDASATPSVESTGEGTGTKPSLAKRRANQQDTETFYFTKVKEHLSGSSLISKLQAKHDLVKEMCIIFFPISLPSFYQSSGQQIPLVVESCIRFINLHGLHHEGIFRVPGSQTEVNHIRDAFERGEDPLTDSESDIDSVAGVLKLYFRGLEKPLFPEESFSQLMECVQMENMTEKVAQIKTIVSSFPRPVVIVMRYLFAFLHHVSQYSDENMMQPYNLAVCFGPSLLRGVEMGGDEVTLAPQINDLVKTIIIHHESIFPGPSELPGPVYEKCMTLEQEYCEPITEEGEGDAEHLPSEDEWEAVAMFDYVARSAAELSFKQGDHLLLHSKASADWWRGEVGGVKGLVPHKYISVLKQVSAALVSINFFKENLTDHKPLNCSVLLQAVEHFYSLICLSFFLFSHQERRHTLDSLRPVGGPADRQTVHIDKV</sequence>
<keyword evidence="1 4" id="KW-0728">SH3 domain</keyword>
<dbReference type="Pfam" id="PF00018">
    <property type="entry name" value="SH3_1"/>
    <property type="match status" value="1"/>
</dbReference>
<accession>A0A672N7C7</accession>
<evidence type="ECO:0000313" key="12">
    <source>
        <dbReference type="Proteomes" id="UP000472262"/>
    </source>
</evidence>
<evidence type="ECO:0000259" key="10">
    <source>
        <dbReference type="PROSITE" id="PS51741"/>
    </source>
</evidence>
<evidence type="ECO:0000256" key="3">
    <source>
        <dbReference type="ARBA" id="ARBA00023054"/>
    </source>
</evidence>
<dbReference type="GO" id="GO:0005096">
    <property type="term" value="F:GTPase activator activity"/>
    <property type="evidence" value="ECO:0007669"/>
    <property type="project" value="UniProtKB-KW"/>
</dbReference>
<dbReference type="InterPro" id="IPR051627">
    <property type="entry name" value="SLIT-ROBO_RhoGAP"/>
</dbReference>
<dbReference type="PROSITE" id="PS51741">
    <property type="entry name" value="F_BAR"/>
    <property type="match status" value="1"/>
</dbReference>
<name>A0A672N7C7_SINGR</name>
<dbReference type="SMART" id="SM00324">
    <property type="entry name" value="RhoGAP"/>
    <property type="match status" value="1"/>
</dbReference>
<keyword evidence="3 5" id="KW-0175">Coiled coil</keyword>
<feature type="domain" description="SH3" evidence="8">
    <location>
        <begin position="686"/>
        <end position="745"/>
    </location>
</feature>
<keyword evidence="2" id="KW-0343">GTPase activation</keyword>